<dbReference type="AlphaFoldDB" id="A0A0F9HHF4"/>
<name>A0A0F9HHF4_9ZZZZ</name>
<proteinExistence type="predicted"/>
<sequence>MSQKVKREAELKEKLESIWDSDTFKESKKSHTRSLSEN</sequence>
<evidence type="ECO:0000313" key="1">
    <source>
        <dbReference type="EMBL" id="KKL74582.1"/>
    </source>
</evidence>
<protein>
    <submittedName>
        <fullName evidence="1">Uncharacterized protein</fullName>
    </submittedName>
</protein>
<gene>
    <name evidence="1" type="ORF">LCGC14_2063470</name>
</gene>
<organism evidence="1">
    <name type="scientific">marine sediment metagenome</name>
    <dbReference type="NCBI Taxonomy" id="412755"/>
    <lineage>
        <taxon>unclassified sequences</taxon>
        <taxon>metagenomes</taxon>
        <taxon>ecological metagenomes</taxon>
    </lineage>
</organism>
<dbReference type="EMBL" id="LAZR01024603">
    <property type="protein sequence ID" value="KKL74582.1"/>
    <property type="molecule type" value="Genomic_DNA"/>
</dbReference>
<reference evidence="1" key="1">
    <citation type="journal article" date="2015" name="Nature">
        <title>Complex archaea that bridge the gap between prokaryotes and eukaryotes.</title>
        <authorList>
            <person name="Spang A."/>
            <person name="Saw J.H."/>
            <person name="Jorgensen S.L."/>
            <person name="Zaremba-Niedzwiedzka K."/>
            <person name="Martijn J."/>
            <person name="Lind A.E."/>
            <person name="van Eijk R."/>
            <person name="Schleper C."/>
            <person name="Guy L."/>
            <person name="Ettema T.J."/>
        </authorList>
    </citation>
    <scope>NUCLEOTIDE SEQUENCE</scope>
</reference>
<comment type="caution">
    <text evidence="1">The sequence shown here is derived from an EMBL/GenBank/DDBJ whole genome shotgun (WGS) entry which is preliminary data.</text>
</comment>
<accession>A0A0F9HHF4</accession>